<dbReference type="Proteomes" id="UP000504635">
    <property type="component" value="Unplaced"/>
</dbReference>
<accession>A0A6J2YDV2</accession>
<evidence type="ECO:0000313" key="4">
    <source>
        <dbReference type="Proteomes" id="UP000504635"/>
    </source>
</evidence>
<dbReference type="KEGG" id="soy:115886892"/>
<evidence type="ECO:0000256" key="1">
    <source>
        <dbReference type="ARBA" id="ARBA00005567"/>
    </source>
</evidence>
<dbReference type="PANTHER" id="PTHR23310:SF62">
    <property type="entry name" value="ACYL-COA BINDING PROTEIN 1, ISOFORM A"/>
    <property type="match status" value="1"/>
</dbReference>
<dbReference type="Pfam" id="PF00887">
    <property type="entry name" value="ACBP"/>
    <property type="match status" value="1"/>
</dbReference>
<feature type="domain" description="ACB" evidence="3">
    <location>
        <begin position="1"/>
        <end position="96"/>
    </location>
</feature>
<dbReference type="InterPro" id="IPR000582">
    <property type="entry name" value="Acyl-CoA-binding_protein"/>
</dbReference>
<dbReference type="PRINTS" id="PR00689">
    <property type="entry name" value="ACOABINDINGP"/>
</dbReference>
<dbReference type="GO" id="GO:0000062">
    <property type="term" value="F:fatty-acyl-CoA binding"/>
    <property type="evidence" value="ECO:0007669"/>
    <property type="project" value="InterPro"/>
</dbReference>
<dbReference type="RefSeq" id="XP_030762078.1">
    <property type="nucleotide sequence ID" value="XM_030906218.1"/>
</dbReference>
<dbReference type="SUPFAM" id="SSF47027">
    <property type="entry name" value="Acyl-CoA binding protein"/>
    <property type="match status" value="1"/>
</dbReference>
<dbReference type="AlphaFoldDB" id="A0A6J2YDV2"/>
<dbReference type="GO" id="GO:0006631">
    <property type="term" value="P:fatty acid metabolic process"/>
    <property type="evidence" value="ECO:0007669"/>
    <property type="project" value="TreeGrafter"/>
</dbReference>
<dbReference type="InParanoid" id="A0A6J2YDV2"/>
<dbReference type="GeneID" id="115886892"/>
<reference evidence="5" key="1">
    <citation type="submission" date="2025-08" db="UniProtKB">
        <authorList>
            <consortium name="RefSeq"/>
        </authorList>
    </citation>
    <scope>IDENTIFICATION</scope>
    <source>
        <tissue evidence="5">Gonads</tissue>
    </source>
</reference>
<keyword evidence="4" id="KW-1185">Reference proteome</keyword>
<evidence type="ECO:0000259" key="3">
    <source>
        <dbReference type="PROSITE" id="PS51228"/>
    </source>
</evidence>
<comment type="similarity">
    <text evidence="1">Belongs to the ACBP family.</text>
</comment>
<dbReference type="Gene3D" id="1.20.80.10">
    <property type="match status" value="1"/>
</dbReference>
<dbReference type="PANTHER" id="PTHR23310">
    <property type="entry name" value="ACYL-COA-BINDING PROTEIN, ACBP"/>
    <property type="match status" value="1"/>
</dbReference>
<gene>
    <name evidence="5" type="primary">LOC115886892</name>
</gene>
<proteinExistence type="inferred from homology"/>
<name>A0A6J2YDV2_SITOR</name>
<organism evidence="4 5">
    <name type="scientific">Sitophilus oryzae</name>
    <name type="common">Rice weevil</name>
    <name type="synonym">Curculio oryzae</name>
    <dbReference type="NCBI Taxonomy" id="7048"/>
    <lineage>
        <taxon>Eukaryota</taxon>
        <taxon>Metazoa</taxon>
        <taxon>Ecdysozoa</taxon>
        <taxon>Arthropoda</taxon>
        <taxon>Hexapoda</taxon>
        <taxon>Insecta</taxon>
        <taxon>Pterygota</taxon>
        <taxon>Neoptera</taxon>
        <taxon>Endopterygota</taxon>
        <taxon>Coleoptera</taxon>
        <taxon>Polyphaga</taxon>
        <taxon>Cucujiformia</taxon>
        <taxon>Curculionidae</taxon>
        <taxon>Dryophthorinae</taxon>
        <taxon>Sitophilus</taxon>
    </lineage>
</organism>
<dbReference type="InterPro" id="IPR014352">
    <property type="entry name" value="FERM/acyl-CoA-bd_prot_sf"/>
</dbReference>
<evidence type="ECO:0000313" key="5">
    <source>
        <dbReference type="RefSeq" id="XP_030762078.1"/>
    </source>
</evidence>
<keyword evidence="2" id="KW-0446">Lipid-binding</keyword>
<sequence>MPNTDIHKNTELYERYNACFQVSKKKGCPPSVYDGLELYGLIKQSSKGDINKSKPSAFHVVERAKWEAWHKKKGLTKEQAMEEFIRTVKKAYSCSC</sequence>
<dbReference type="InterPro" id="IPR035984">
    <property type="entry name" value="Acyl-CoA-binding_sf"/>
</dbReference>
<dbReference type="OrthoDB" id="346910at2759"/>
<dbReference type="PROSITE" id="PS51228">
    <property type="entry name" value="ACB_2"/>
    <property type="match status" value="1"/>
</dbReference>
<evidence type="ECO:0000256" key="2">
    <source>
        <dbReference type="ARBA" id="ARBA00023121"/>
    </source>
</evidence>
<protein>
    <submittedName>
        <fullName evidence="5">Acyl-CoA-binding protein</fullName>
    </submittedName>
</protein>